<dbReference type="RefSeq" id="WP_188795781.1">
    <property type="nucleotide sequence ID" value="NZ_BMIZ01000001.1"/>
</dbReference>
<name>A0ABX7GT88_9GAMM</name>
<gene>
    <name evidence="3" type="ORF">ISN74_20060</name>
</gene>
<proteinExistence type="inferred from homology"/>
<dbReference type="Pfam" id="PF00106">
    <property type="entry name" value="adh_short"/>
    <property type="match status" value="1"/>
</dbReference>
<dbReference type="EMBL" id="CP064030">
    <property type="protein sequence ID" value="QRN53665.1"/>
    <property type="molecule type" value="Genomic_DNA"/>
</dbReference>
<dbReference type="SUPFAM" id="SSF51735">
    <property type="entry name" value="NAD(P)-binding Rossmann-fold domains"/>
    <property type="match status" value="1"/>
</dbReference>
<organism evidence="3 4">
    <name type="scientific">Dyella caseinilytica</name>
    <dbReference type="NCBI Taxonomy" id="1849581"/>
    <lineage>
        <taxon>Bacteria</taxon>
        <taxon>Pseudomonadati</taxon>
        <taxon>Pseudomonadota</taxon>
        <taxon>Gammaproteobacteria</taxon>
        <taxon>Lysobacterales</taxon>
        <taxon>Rhodanobacteraceae</taxon>
        <taxon>Dyella</taxon>
    </lineage>
</organism>
<evidence type="ECO:0000256" key="2">
    <source>
        <dbReference type="ARBA" id="ARBA00023002"/>
    </source>
</evidence>
<evidence type="ECO:0000256" key="1">
    <source>
        <dbReference type="ARBA" id="ARBA00006484"/>
    </source>
</evidence>
<dbReference type="Proteomes" id="UP000663181">
    <property type="component" value="Chromosome"/>
</dbReference>
<sequence length="315" mass="34102">MSRPWSIQSIPPQRGRLAVITGATGGIGFEAALALADAGADVVLTGRDDAKGDAALERIRALHPQATIRYAHLDLASLASVSAFADRFAQEHDALDLLINNGGVMVPPKRFTTADGFELQFGTNYLGHFALTHHLLPLLRKGRKPRVVNVSSLAHRQMAAIHFDDLQWQRRYHPWQAYAQSKLALLMFGLTLQRRSDALGWGLMSNTCHPGYARTGLQTSGPNLGKDKPQKFGSLLEPVLSQSAAEGAWPTLLAATSPDARGATYYGPQGLFGLKGPPGVSSIGKRARDQTVAERLWEVSEQLTGVRWPAAREAA</sequence>
<evidence type="ECO:0000313" key="4">
    <source>
        <dbReference type="Proteomes" id="UP000663181"/>
    </source>
</evidence>
<dbReference type="InterPro" id="IPR036291">
    <property type="entry name" value="NAD(P)-bd_dom_sf"/>
</dbReference>
<accession>A0ABX7GT88</accession>
<reference evidence="3 4" key="1">
    <citation type="submission" date="2020-10" db="EMBL/GenBank/DDBJ databases">
        <title>Phylogeny of dyella-like bacteria.</title>
        <authorList>
            <person name="Fu J."/>
        </authorList>
    </citation>
    <scope>NUCLEOTIDE SEQUENCE [LARGE SCALE GENOMIC DNA]</scope>
    <source>
        <strain evidence="3 4">DHOB09</strain>
    </source>
</reference>
<dbReference type="InterPro" id="IPR002347">
    <property type="entry name" value="SDR_fam"/>
</dbReference>
<dbReference type="PANTHER" id="PTHR24320">
    <property type="entry name" value="RETINOL DEHYDROGENASE"/>
    <property type="match status" value="1"/>
</dbReference>
<dbReference type="PRINTS" id="PR00081">
    <property type="entry name" value="GDHRDH"/>
</dbReference>
<keyword evidence="2" id="KW-0560">Oxidoreductase</keyword>
<dbReference type="CDD" id="cd05327">
    <property type="entry name" value="retinol-DH_like_SDR_c_like"/>
    <property type="match status" value="1"/>
</dbReference>
<dbReference type="NCBIfam" id="NF004513">
    <property type="entry name" value="PRK05854.1"/>
    <property type="match status" value="1"/>
</dbReference>
<dbReference type="Gene3D" id="3.40.50.720">
    <property type="entry name" value="NAD(P)-binding Rossmann-like Domain"/>
    <property type="match status" value="1"/>
</dbReference>
<evidence type="ECO:0000313" key="3">
    <source>
        <dbReference type="EMBL" id="QRN53665.1"/>
    </source>
</evidence>
<dbReference type="PANTHER" id="PTHR24320:SF148">
    <property type="entry name" value="NAD(P)-BINDING ROSSMANN-FOLD SUPERFAMILY PROTEIN"/>
    <property type="match status" value="1"/>
</dbReference>
<dbReference type="PROSITE" id="PS00061">
    <property type="entry name" value="ADH_SHORT"/>
    <property type="match status" value="1"/>
</dbReference>
<keyword evidence="4" id="KW-1185">Reference proteome</keyword>
<protein>
    <submittedName>
        <fullName evidence="3">SDR family oxidoreductase</fullName>
    </submittedName>
</protein>
<comment type="similarity">
    <text evidence="1">Belongs to the short-chain dehydrogenases/reductases (SDR) family.</text>
</comment>
<dbReference type="InterPro" id="IPR020904">
    <property type="entry name" value="Sc_DH/Rdtase_CS"/>
</dbReference>
<dbReference type="NCBIfam" id="NF004846">
    <property type="entry name" value="PRK06197.1"/>
    <property type="match status" value="1"/>
</dbReference>